<gene>
    <name evidence="1" type="ORF">ABT404_46510</name>
</gene>
<dbReference type="Proteomes" id="UP001474181">
    <property type="component" value="Unassembled WGS sequence"/>
</dbReference>
<accession>A0ABV1XCT2</accession>
<sequence>MLEQSPLLHFGVGRDHQHALGGLGPLLRGHRALGGRERGLQALGERRIRRGAADGVGEQPGQHVLTAGTVLNAVGDEGVPVREIAEAIGRQLNLPARSLPAAEYEGMLGHLLGTDMPASSAVTQELLGRKPTHAGLIEDIEQGHYFV</sequence>
<keyword evidence="2" id="KW-1185">Reference proteome</keyword>
<reference evidence="1 2" key="1">
    <citation type="submission" date="2024-06" db="EMBL/GenBank/DDBJ databases">
        <title>The Natural Products Discovery Center: Release of the First 8490 Sequenced Strains for Exploring Actinobacteria Biosynthetic Diversity.</title>
        <authorList>
            <person name="Kalkreuter E."/>
            <person name="Kautsar S.A."/>
            <person name="Yang D."/>
            <person name="Bader C.D."/>
            <person name="Teijaro C.N."/>
            <person name="Fluegel L."/>
            <person name="Davis C.M."/>
            <person name="Simpson J.R."/>
            <person name="Lauterbach L."/>
            <person name="Steele A.D."/>
            <person name="Gui C."/>
            <person name="Meng S."/>
            <person name="Li G."/>
            <person name="Viehrig K."/>
            <person name="Ye F."/>
            <person name="Su P."/>
            <person name="Kiefer A.F."/>
            <person name="Nichols A."/>
            <person name="Cepeda A.J."/>
            <person name="Yan W."/>
            <person name="Fan B."/>
            <person name="Jiang Y."/>
            <person name="Adhikari A."/>
            <person name="Zheng C.-J."/>
            <person name="Schuster L."/>
            <person name="Cowan T.M."/>
            <person name="Smanski M.J."/>
            <person name="Chevrette M.G."/>
            <person name="De Carvalho L.P.S."/>
            <person name="Shen B."/>
        </authorList>
    </citation>
    <scope>NUCLEOTIDE SEQUENCE [LARGE SCALE GENOMIC DNA]</scope>
    <source>
        <strain evidence="1 2">NPDC000234</strain>
    </source>
</reference>
<evidence type="ECO:0000313" key="1">
    <source>
        <dbReference type="EMBL" id="MER7186836.1"/>
    </source>
</evidence>
<proteinExistence type="predicted"/>
<comment type="caution">
    <text evidence="1">The sequence shown here is derived from an EMBL/GenBank/DDBJ whole genome shotgun (WGS) entry which is preliminary data.</text>
</comment>
<name>A0ABV1XCT2_9ACTN</name>
<protein>
    <submittedName>
        <fullName evidence="1">Uncharacterized protein</fullName>
    </submittedName>
</protein>
<organism evidence="1 2">
    <name type="scientific">Streptomyces hyaluromycini</name>
    <dbReference type="NCBI Taxonomy" id="1377993"/>
    <lineage>
        <taxon>Bacteria</taxon>
        <taxon>Bacillati</taxon>
        <taxon>Actinomycetota</taxon>
        <taxon>Actinomycetes</taxon>
        <taxon>Kitasatosporales</taxon>
        <taxon>Streptomycetaceae</taxon>
        <taxon>Streptomyces</taxon>
    </lineage>
</organism>
<dbReference type="RefSeq" id="WP_350790814.1">
    <property type="nucleotide sequence ID" value="NZ_JBEPEK010000668.1"/>
</dbReference>
<evidence type="ECO:0000313" key="2">
    <source>
        <dbReference type="Proteomes" id="UP001474181"/>
    </source>
</evidence>
<dbReference type="EMBL" id="JBEPEK010000668">
    <property type="protein sequence ID" value="MER7186836.1"/>
    <property type="molecule type" value="Genomic_DNA"/>
</dbReference>